<organism evidence="3 4">
    <name type="scientific">Pyronema omphalodes (strain CBS 100304)</name>
    <name type="common">Pyronema confluens</name>
    <dbReference type="NCBI Taxonomy" id="1076935"/>
    <lineage>
        <taxon>Eukaryota</taxon>
        <taxon>Fungi</taxon>
        <taxon>Dikarya</taxon>
        <taxon>Ascomycota</taxon>
        <taxon>Pezizomycotina</taxon>
        <taxon>Pezizomycetes</taxon>
        <taxon>Pezizales</taxon>
        <taxon>Pyronemataceae</taxon>
        <taxon>Pyronema</taxon>
    </lineage>
</organism>
<dbReference type="OrthoDB" id="5357409at2759"/>
<feature type="transmembrane region" description="Helical" evidence="2">
    <location>
        <begin position="583"/>
        <end position="604"/>
    </location>
</feature>
<dbReference type="Proteomes" id="UP000018144">
    <property type="component" value="Unassembled WGS sequence"/>
</dbReference>
<gene>
    <name evidence="3" type="ORF">PCON_13752</name>
</gene>
<dbReference type="EMBL" id="HF935907">
    <property type="protein sequence ID" value="CCX32901.1"/>
    <property type="molecule type" value="Genomic_DNA"/>
</dbReference>
<feature type="region of interest" description="Disordered" evidence="1">
    <location>
        <begin position="784"/>
        <end position="873"/>
    </location>
</feature>
<feature type="region of interest" description="Disordered" evidence="1">
    <location>
        <begin position="918"/>
        <end position="977"/>
    </location>
</feature>
<feature type="compositionally biased region" description="Polar residues" evidence="1">
    <location>
        <begin position="856"/>
        <end position="867"/>
    </location>
</feature>
<dbReference type="SUPFAM" id="SSF50630">
    <property type="entry name" value="Acid proteases"/>
    <property type="match status" value="1"/>
</dbReference>
<keyword evidence="2" id="KW-0812">Transmembrane</keyword>
<evidence type="ECO:0000256" key="1">
    <source>
        <dbReference type="SAM" id="MobiDB-lite"/>
    </source>
</evidence>
<dbReference type="AlphaFoldDB" id="U4LVX0"/>
<evidence type="ECO:0000313" key="4">
    <source>
        <dbReference type="Proteomes" id="UP000018144"/>
    </source>
</evidence>
<accession>U4LVX0</accession>
<evidence type="ECO:0000256" key="2">
    <source>
        <dbReference type="SAM" id="Phobius"/>
    </source>
</evidence>
<feature type="compositionally biased region" description="Polar residues" evidence="1">
    <location>
        <begin position="784"/>
        <end position="805"/>
    </location>
</feature>
<evidence type="ECO:0000313" key="3">
    <source>
        <dbReference type="EMBL" id="CCX32901.1"/>
    </source>
</evidence>
<keyword evidence="2" id="KW-1133">Transmembrane helix</keyword>
<reference evidence="3 4" key="1">
    <citation type="journal article" date="2013" name="PLoS Genet.">
        <title>The genome and development-dependent transcriptomes of Pyronema confluens: a window into fungal evolution.</title>
        <authorList>
            <person name="Traeger S."/>
            <person name="Altegoer F."/>
            <person name="Freitag M."/>
            <person name="Gabaldon T."/>
            <person name="Kempken F."/>
            <person name="Kumar A."/>
            <person name="Marcet-Houben M."/>
            <person name="Poggeler S."/>
            <person name="Stajich J.E."/>
            <person name="Nowrousian M."/>
        </authorList>
    </citation>
    <scope>NUCLEOTIDE SEQUENCE [LARGE SCALE GENOMIC DNA]</scope>
    <source>
        <strain evidence="4">CBS 100304</strain>
        <tissue evidence="3">Vegetative mycelium</tissue>
    </source>
</reference>
<feature type="compositionally biased region" description="Polar residues" evidence="1">
    <location>
        <begin position="921"/>
        <end position="936"/>
    </location>
</feature>
<proteinExistence type="predicted"/>
<sequence length="977" mass="104842">MLFRAVWQRLGRDATLRVIFLIALISFVYADTPQSADILAFDLSPISNSNSGSGEAGLLTISLGQNAAQKVDVLVAPYTNSGVMMEVPVAMRCTNGPTGDWNVIFEPSAGAVVLAGNSTDGGLSGDGTLGGEGTKVVRWKAARQPPDGEVLKLTLRKGKGEKVRNVTVVEENIQNDGKYPWNVSKTYHDNHLQNGDDYSLMLWSDKPLQRSVSGYFTIRDVANSTRAIMEAKINAAKEASCLSYLQSHGGYYDAQKDPDYAPEKYYMEFGSNDDTDWYIHNDGEGTTTLSIEGRDISGAKQTPQFKNTSMQLMIESSLGRGMFSLSMLQAARNAEVQQMNIVALNLGTLNHPGSVVLGGYDDSLIDKSQRAVFPKSDNYENAFHAPMTAMSVIDMGTGNEIPILDKNGLNSESAGDVGLTYDDFGIRLSKEVINSLLPALGNPSFDEAVNGYIYKEQPKTDYALTFTLHNGSASVTIRVPASSLLYTESNTDNPLTPHNETGRTYLRISPTPDGSGNGQFLGRSFLQHVYMISSPPSMGRFYISALPSPLPAQKRLIPASPSSIGIFSGTFPSGDGSPRIGPMVGGIVGGLFILAAGAVGCWFYTRKRDVQEMRNRSSKSVTDIYPDYNKEAGLGHVVNHARTSSLQTGGTIPIRYSPSFQKELGVVRSAPVEGLVEPDDDDDGVYGGYQGNYGGYEFPRRHSEVSTVLREYTPPERKQQANMATTEVVEEAIAVPAGLYRSATVGRFVPAGRVRNLSSSIHTRTASVGRIILPGEIGSVNVSRSISTRGSGSPKNHSPASSGSGSLDELREEAGEGMSETVRSSFALPRGFRNGDTPPMTPISSGLAPRPKTGRTESLCSDTSSPDSPVIPMAMSVHSTLGGAQETEDEVENGEVEGVHHGAVEHRDSDEDLTTRLDLDSSASHTPTPPSRSGSSDEGEIFGLSSVARAGGGKYMDREGWLMSESEPSGGSGDEKR</sequence>
<keyword evidence="2" id="KW-0472">Membrane</keyword>
<dbReference type="InterPro" id="IPR021109">
    <property type="entry name" value="Peptidase_aspartic_dom_sf"/>
</dbReference>
<name>U4LVX0_PYROM</name>
<dbReference type="Gene3D" id="2.40.70.10">
    <property type="entry name" value="Acid Proteases"/>
    <property type="match status" value="1"/>
</dbReference>
<keyword evidence="4" id="KW-1185">Reference proteome</keyword>
<protein>
    <submittedName>
        <fullName evidence="3">Uncharacterized protein</fullName>
    </submittedName>
</protein>